<dbReference type="GeneID" id="54402932"/>
<name>A0A6A6AKJ7_9PLEO</name>
<accession>A0A6A6AKJ7</accession>
<dbReference type="AlphaFoldDB" id="A0A6A6AKJ7"/>
<proteinExistence type="predicted"/>
<gene>
    <name evidence="2" type="ORF">P153DRAFT_202322</name>
</gene>
<evidence type="ECO:0000256" key="1">
    <source>
        <dbReference type="SAM" id="SignalP"/>
    </source>
</evidence>
<feature type="chain" id="PRO_5025381988" evidence="1">
    <location>
        <begin position="22"/>
        <end position="98"/>
    </location>
</feature>
<organism evidence="2 3">
    <name type="scientific">Dothidotthia symphoricarpi CBS 119687</name>
    <dbReference type="NCBI Taxonomy" id="1392245"/>
    <lineage>
        <taxon>Eukaryota</taxon>
        <taxon>Fungi</taxon>
        <taxon>Dikarya</taxon>
        <taxon>Ascomycota</taxon>
        <taxon>Pezizomycotina</taxon>
        <taxon>Dothideomycetes</taxon>
        <taxon>Pleosporomycetidae</taxon>
        <taxon>Pleosporales</taxon>
        <taxon>Dothidotthiaceae</taxon>
        <taxon>Dothidotthia</taxon>
    </lineage>
</organism>
<sequence length="98" mass="11165">MHAFGHLYLLVSLTYLDTISSADPPTQCKKDQLGQLPYTFTWDLTIQDRITQDFTFRDHTAGGYVGMTITRNMSRCFGPGIFDVIVVRINSRINFVSQ</sequence>
<protein>
    <submittedName>
        <fullName evidence="2">Uncharacterized protein</fullName>
    </submittedName>
</protein>
<dbReference type="Proteomes" id="UP000799771">
    <property type="component" value="Unassembled WGS sequence"/>
</dbReference>
<dbReference type="RefSeq" id="XP_033526140.1">
    <property type="nucleotide sequence ID" value="XM_033662500.1"/>
</dbReference>
<evidence type="ECO:0000313" key="2">
    <source>
        <dbReference type="EMBL" id="KAF2131753.1"/>
    </source>
</evidence>
<evidence type="ECO:0000313" key="3">
    <source>
        <dbReference type="Proteomes" id="UP000799771"/>
    </source>
</evidence>
<dbReference type="EMBL" id="ML977502">
    <property type="protein sequence ID" value="KAF2131753.1"/>
    <property type="molecule type" value="Genomic_DNA"/>
</dbReference>
<feature type="signal peptide" evidence="1">
    <location>
        <begin position="1"/>
        <end position="21"/>
    </location>
</feature>
<keyword evidence="1" id="KW-0732">Signal</keyword>
<keyword evidence="3" id="KW-1185">Reference proteome</keyword>
<reference evidence="2" key="1">
    <citation type="journal article" date="2020" name="Stud. Mycol.">
        <title>101 Dothideomycetes genomes: a test case for predicting lifestyles and emergence of pathogens.</title>
        <authorList>
            <person name="Haridas S."/>
            <person name="Albert R."/>
            <person name="Binder M."/>
            <person name="Bloem J."/>
            <person name="Labutti K."/>
            <person name="Salamov A."/>
            <person name="Andreopoulos B."/>
            <person name="Baker S."/>
            <person name="Barry K."/>
            <person name="Bills G."/>
            <person name="Bluhm B."/>
            <person name="Cannon C."/>
            <person name="Castanera R."/>
            <person name="Culley D."/>
            <person name="Daum C."/>
            <person name="Ezra D."/>
            <person name="Gonzalez J."/>
            <person name="Henrissat B."/>
            <person name="Kuo A."/>
            <person name="Liang C."/>
            <person name="Lipzen A."/>
            <person name="Lutzoni F."/>
            <person name="Magnuson J."/>
            <person name="Mondo S."/>
            <person name="Nolan M."/>
            <person name="Ohm R."/>
            <person name="Pangilinan J."/>
            <person name="Park H.-J."/>
            <person name="Ramirez L."/>
            <person name="Alfaro M."/>
            <person name="Sun H."/>
            <person name="Tritt A."/>
            <person name="Yoshinaga Y."/>
            <person name="Zwiers L.-H."/>
            <person name="Turgeon B."/>
            <person name="Goodwin S."/>
            <person name="Spatafora J."/>
            <person name="Crous P."/>
            <person name="Grigoriev I."/>
        </authorList>
    </citation>
    <scope>NUCLEOTIDE SEQUENCE</scope>
    <source>
        <strain evidence="2">CBS 119687</strain>
    </source>
</reference>